<keyword evidence="13 19" id="KW-1133">Transmembrane helix</keyword>
<organism evidence="20 21">
    <name type="scientific">Mixia osmundae (strain CBS 9802 / IAM 14324 / JCM 22182 / KY 12970)</name>
    <dbReference type="NCBI Taxonomy" id="764103"/>
    <lineage>
        <taxon>Eukaryota</taxon>
        <taxon>Fungi</taxon>
        <taxon>Dikarya</taxon>
        <taxon>Basidiomycota</taxon>
        <taxon>Pucciniomycotina</taxon>
        <taxon>Mixiomycetes</taxon>
        <taxon>Mixiales</taxon>
        <taxon>Mixiaceae</taxon>
        <taxon>Mixia</taxon>
    </lineage>
</organism>
<evidence type="ECO:0000256" key="5">
    <source>
        <dbReference type="ARBA" id="ARBA00013225"/>
    </source>
</evidence>
<keyword evidence="9 19" id="KW-0812">Transmembrane</keyword>
<sequence length="469" mass="50909">MGLAAFAAENETAFTLLAAAALSTVGYVATSRLIPVLAQGFVEKGLSGIDMLKGYPRDQHGRLQGPRVPESTGVIGAAVYILLLSLFAPLPYYAYLLAPSDVSPRTQLVETDLTFPHHSLATYLASLLSLLTATFLGFLDDLFDIRWRYKLPIPIIASVPLLIVYIAQQGGTDVVLPKALGLRSLLGLDATGILKLGPLYYLYMSMLSTFCTNSINILAGVNGVEAGQALVIALSIAINDLLYLDVDIGALAALWRGTDPKTTQLSLSAGFGHGSKILADRHLFSLYFMLPLIAICLALLRHNWYPARSFVGDTFCYFAGMAFAVVGILGHFSKTLLLFFLPQVFNFVLSCPQLFGLVPCPRHRLPLRNAKTGKLEPSLVRFVEPPSLRARVTLSILSALGLVRLTRSKDGTILTSTNLTIISFVLVVAGPMREERLTQTIMLLQTACSVLAFAIRYGASSVFYDSSRR</sequence>
<dbReference type="HOGENOM" id="CLU_029942_1_1_1"/>
<dbReference type="PANTHER" id="PTHR10571:SF0">
    <property type="entry name" value="UDP-N-ACETYLGLUCOSAMINE--DOLICHYL-PHOSPHATE N-ACETYLGLUCOSAMINEPHOSPHOTRANSFERASE"/>
    <property type="match status" value="1"/>
</dbReference>
<feature type="transmembrane region" description="Helical" evidence="19">
    <location>
        <begin position="411"/>
        <end position="429"/>
    </location>
</feature>
<dbReference type="eggNOG" id="KOG2788">
    <property type="taxonomic scope" value="Eukaryota"/>
</dbReference>
<dbReference type="OMA" id="LPHFNAR"/>
<comment type="cofactor">
    <cofactor evidence="1">
        <name>Mg(2+)</name>
        <dbReference type="ChEBI" id="CHEBI:18420"/>
    </cofactor>
</comment>
<keyword evidence="21" id="KW-1185">Reference proteome</keyword>
<evidence type="ECO:0000256" key="1">
    <source>
        <dbReference type="ARBA" id="ARBA00001946"/>
    </source>
</evidence>
<feature type="transmembrane region" description="Helical" evidence="19">
    <location>
        <begin position="441"/>
        <end position="459"/>
    </location>
</feature>
<evidence type="ECO:0000256" key="12">
    <source>
        <dbReference type="ARBA" id="ARBA00022842"/>
    </source>
</evidence>
<name>G7E9Z4_MIXOS</name>
<dbReference type="InParanoid" id="G7E9Z4"/>
<dbReference type="GO" id="GO:0016757">
    <property type="term" value="F:glycosyltransferase activity"/>
    <property type="evidence" value="ECO:0007669"/>
    <property type="project" value="UniProtKB-KW"/>
</dbReference>
<dbReference type="UniPathway" id="UPA00378"/>
<keyword evidence="10" id="KW-0479">Metal-binding</keyword>
<dbReference type="Pfam" id="PF00953">
    <property type="entry name" value="Glycos_transf_4"/>
    <property type="match status" value="1"/>
</dbReference>
<keyword evidence="11" id="KW-0256">Endoplasmic reticulum</keyword>
<evidence type="ECO:0000256" key="18">
    <source>
        <dbReference type="ARBA" id="ARBA00045078"/>
    </source>
</evidence>
<dbReference type="AlphaFoldDB" id="G7E9Z4"/>
<dbReference type="CDD" id="cd06855">
    <property type="entry name" value="GT_GPT_euk"/>
    <property type="match status" value="1"/>
</dbReference>
<reference evidence="20 21" key="2">
    <citation type="journal article" date="2012" name="Open Biol.">
        <title>Characteristics of nucleosomes and linker DNA regions on the genome of the basidiomycete Mixia osmundae revealed by mono- and dinucleosome mapping.</title>
        <authorList>
            <person name="Nishida H."/>
            <person name="Kondo S."/>
            <person name="Matsumoto T."/>
            <person name="Suzuki Y."/>
            <person name="Yoshikawa H."/>
            <person name="Taylor T.D."/>
            <person name="Sugiyama J."/>
        </authorList>
    </citation>
    <scope>NUCLEOTIDE SEQUENCE [LARGE SCALE GENOMIC DNA]</scope>
    <source>
        <strain evidence="21">CBS 9802 / IAM 14324 / JCM 22182 / KY 12970</strain>
    </source>
</reference>
<feature type="transmembrane region" description="Helical" evidence="19">
    <location>
        <begin position="338"/>
        <end position="358"/>
    </location>
</feature>
<evidence type="ECO:0000256" key="4">
    <source>
        <dbReference type="ARBA" id="ARBA00009317"/>
    </source>
</evidence>
<feature type="transmembrane region" description="Helical" evidence="19">
    <location>
        <begin position="180"/>
        <end position="203"/>
    </location>
</feature>
<comment type="function">
    <text evidence="17">UDP-N-acetylglucosamine--dolichyl-phosphate N-acetylglucosaminephosphotransferase that operates in the biosynthetic pathway of dolichol-linked oligosaccharides, the glycan precursors employed in protein asparagine (N)-glycosylation. The assembly of dolichol-linked oligosaccharides begins on the cytosolic side of the endoplasmic reticulum membrane and finishes in its lumen. The sequential addition of sugars to dolichol pyrophosphate produces dolichol-linked oligosaccharides containing fourteen sugars, including two GlcNAcs, nine mannoses and three glucoses. Once assembled, the oligosaccharide is transferred from the lipid to nascent proteins by oligosaccharyltransferases. Catalyzes the initial step of dolichol-linked oligosaccharide biosynthesis, transfering GlcNAc-1-P from cytosolic UDP-GlcNAc onto the carrier lipid dolichyl phosphate (P-dolichol), yielding GlcNAc-P-P-dolichol embedded in the cytoplasmic leaflet of the endoplasmic reticulum membrane.</text>
</comment>
<evidence type="ECO:0000256" key="14">
    <source>
        <dbReference type="ARBA" id="ARBA00023136"/>
    </source>
</evidence>
<evidence type="ECO:0000256" key="10">
    <source>
        <dbReference type="ARBA" id="ARBA00022723"/>
    </source>
</evidence>
<keyword evidence="7" id="KW-0328">Glycosyltransferase</keyword>
<dbReference type="Proteomes" id="UP000009131">
    <property type="component" value="Unassembled WGS sequence"/>
</dbReference>
<protein>
    <recommendedName>
        <fullName evidence="6">UDP-N-acetylglucosamine--dolichyl-phosphate N-acetylglucosaminephosphotransferase</fullName>
        <ecNumber evidence="5">2.7.8.15</ecNumber>
    </recommendedName>
    <alternativeName>
        <fullName evidence="15">GlcNAc-1-P transferase</fullName>
    </alternativeName>
    <alternativeName>
        <fullName evidence="16">N-acetylglucosamine-1-phosphate transferase</fullName>
    </alternativeName>
</protein>
<dbReference type="FunCoup" id="G7E9Z4">
    <property type="interactions" value="212"/>
</dbReference>
<dbReference type="STRING" id="764103.G7E9Z4"/>
<dbReference type="RefSeq" id="XP_014568693.1">
    <property type="nucleotide sequence ID" value="XM_014713207.1"/>
</dbReference>
<dbReference type="GO" id="GO:0003975">
    <property type="term" value="F:UDP-N-acetylglucosamine-dolichyl-phosphate N-acetylglucosaminephosphotransferase activity"/>
    <property type="evidence" value="ECO:0007669"/>
    <property type="project" value="UniProtKB-EC"/>
</dbReference>
<evidence type="ECO:0000256" key="2">
    <source>
        <dbReference type="ARBA" id="ARBA00004477"/>
    </source>
</evidence>
<dbReference type="InterPro" id="IPR000715">
    <property type="entry name" value="Glycosyl_transferase_4"/>
</dbReference>
<evidence type="ECO:0000313" key="20">
    <source>
        <dbReference type="EMBL" id="GAA99463.1"/>
    </source>
</evidence>
<keyword evidence="12" id="KW-0460">Magnesium</keyword>
<proteinExistence type="inferred from homology"/>
<evidence type="ECO:0000256" key="3">
    <source>
        <dbReference type="ARBA" id="ARBA00004922"/>
    </source>
</evidence>
<dbReference type="GO" id="GO:0006488">
    <property type="term" value="P:dolichol-linked oligosaccharide biosynthetic process"/>
    <property type="evidence" value="ECO:0007669"/>
    <property type="project" value="InterPro"/>
</dbReference>
<accession>G7E9Z4</accession>
<feature type="transmembrane region" description="Helical" evidence="19">
    <location>
        <begin position="151"/>
        <end position="168"/>
    </location>
</feature>
<keyword evidence="8" id="KW-0808">Transferase</keyword>
<evidence type="ECO:0000256" key="8">
    <source>
        <dbReference type="ARBA" id="ARBA00022679"/>
    </source>
</evidence>
<evidence type="ECO:0000256" key="15">
    <source>
        <dbReference type="ARBA" id="ARBA00029567"/>
    </source>
</evidence>
<reference evidence="20 21" key="1">
    <citation type="journal article" date="2011" name="J. Gen. Appl. Microbiol.">
        <title>Draft genome sequencing of the enigmatic basidiomycete Mixia osmundae.</title>
        <authorList>
            <person name="Nishida H."/>
            <person name="Nagatsuka Y."/>
            <person name="Sugiyama J."/>
        </authorList>
    </citation>
    <scope>NUCLEOTIDE SEQUENCE [LARGE SCALE GENOMIC DNA]</scope>
    <source>
        <strain evidence="21">CBS 9802 / IAM 14324 / JCM 22182 / KY 12970</strain>
    </source>
</reference>
<comment type="pathway">
    <text evidence="3">Protein modification; protein glycosylation.</text>
</comment>
<evidence type="ECO:0000256" key="13">
    <source>
        <dbReference type="ARBA" id="ARBA00022989"/>
    </source>
</evidence>
<dbReference type="PANTHER" id="PTHR10571">
    <property type="entry name" value="UDP-N-ACETYLGLUCOSAMINE--DOLICHYL-PHOSPHATE N-ACETYLGLUCOSAMINEPHOSPHOTRANSFERASE"/>
    <property type="match status" value="1"/>
</dbReference>
<feature type="transmembrane region" description="Helical" evidence="19">
    <location>
        <begin position="120"/>
        <end position="139"/>
    </location>
</feature>
<evidence type="ECO:0000313" key="21">
    <source>
        <dbReference type="Proteomes" id="UP000009131"/>
    </source>
</evidence>
<comment type="caution">
    <text evidence="20">The sequence shown here is derived from an EMBL/GenBank/DDBJ whole genome shotgun (WGS) entry which is preliminary data.</text>
</comment>
<feature type="transmembrane region" description="Helical" evidence="19">
    <location>
        <begin position="284"/>
        <end position="302"/>
    </location>
</feature>
<evidence type="ECO:0000256" key="6">
    <source>
        <dbReference type="ARBA" id="ARBA00017659"/>
    </source>
</evidence>
<evidence type="ECO:0000256" key="17">
    <source>
        <dbReference type="ARBA" id="ARBA00044717"/>
    </source>
</evidence>
<comment type="subcellular location">
    <subcellularLocation>
        <location evidence="2">Endoplasmic reticulum membrane</location>
        <topology evidence="2">Multi-pass membrane protein</topology>
    </subcellularLocation>
</comment>
<dbReference type="EC" id="2.7.8.15" evidence="5"/>
<gene>
    <name evidence="20" type="primary">Mo06162</name>
    <name evidence="20" type="ORF">E5Q_06162</name>
</gene>
<comment type="catalytic activity">
    <reaction evidence="18">
        <text>a di-trans,poly-cis-dolichyl phosphate + UDP-N-acetyl-alpha-D-glucosamine = an N-acetyl-alpha-D-glucosaminyl-diphospho-di-trans,poly-cis-dolichol + UMP</text>
        <dbReference type="Rhea" id="RHEA:13289"/>
        <dbReference type="Rhea" id="RHEA-COMP:19498"/>
        <dbReference type="Rhea" id="RHEA-COMP:19507"/>
        <dbReference type="ChEBI" id="CHEBI:57683"/>
        <dbReference type="ChEBI" id="CHEBI:57705"/>
        <dbReference type="ChEBI" id="CHEBI:57865"/>
        <dbReference type="ChEBI" id="CHEBI:58427"/>
        <dbReference type="EC" id="2.7.8.15"/>
    </reaction>
    <physiologicalReaction direction="left-to-right" evidence="18">
        <dbReference type="Rhea" id="RHEA:13290"/>
    </physiologicalReaction>
</comment>
<dbReference type="GO" id="GO:0046872">
    <property type="term" value="F:metal ion binding"/>
    <property type="evidence" value="ECO:0007669"/>
    <property type="project" value="UniProtKB-KW"/>
</dbReference>
<feature type="transmembrane region" description="Helical" evidence="19">
    <location>
        <begin position="314"/>
        <end position="332"/>
    </location>
</feature>
<keyword evidence="14 19" id="KW-0472">Membrane</keyword>
<dbReference type="OrthoDB" id="10262326at2759"/>
<feature type="transmembrane region" description="Helical" evidence="19">
    <location>
        <begin position="215"/>
        <end position="238"/>
    </location>
</feature>
<comment type="similarity">
    <text evidence="4">Belongs to the glycosyltransferase 4 family.</text>
</comment>
<dbReference type="EMBL" id="BABT02000220">
    <property type="protein sequence ID" value="GAA99463.1"/>
    <property type="molecule type" value="Genomic_DNA"/>
</dbReference>
<dbReference type="GO" id="GO:0005789">
    <property type="term" value="C:endoplasmic reticulum membrane"/>
    <property type="evidence" value="ECO:0007669"/>
    <property type="project" value="UniProtKB-SubCell"/>
</dbReference>
<evidence type="ECO:0000256" key="7">
    <source>
        <dbReference type="ARBA" id="ARBA00022676"/>
    </source>
</evidence>
<dbReference type="InterPro" id="IPR033895">
    <property type="entry name" value="GPT"/>
</dbReference>
<evidence type="ECO:0000256" key="19">
    <source>
        <dbReference type="SAM" id="Phobius"/>
    </source>
</evidence>
<feature type="transmembrane region" description="Helical" evidence="19">
    <location>
        <begin position="12"/>
        <end position="30"/>
    </location>
</feature>
<feature type="transmembrane region" description="Helical" evidence="19">
    <location>
        <begin position="72"/>
        <end position="95"/>
    </location>
</feature>
<evidence type="ECO:0000256" key="9">
    <source>
        <dbReference type="ARBA" id="ARBA00022692"/>
    </source>
</evidence>
<evidence type="ECO:0000256" key="11">
    <source>
        <dbReference type="ARBA" id="ARBA00022824"/>
    </source>
</evidence>
<evidence type="ECO:0000256" key="16">
    <source>
        <dbReference type="ARBA" id="ARBA00033238"/>
    </source>
</evidence>